<organism evidence="8 9">
    <name type="scientific">Cyprinus carpio carpio</name>
    <dbReference type="NCBI Taxonomy" id="630221"/>
    <lineage>
        <taxon>Eukaryota</taxon>
        <taxon>Metazoa</taxon>
        <taxon>Chordata</taxon>
        <taxon>Craniata</taxon>
        <taxon>Vertebrata</taxon>
        <taxon>Euteleostomi</taxon>
        <taxon>Actinopterygii</taxon>
        <taxon>Neopterygii</taxon>
        <taxon>Teleostei</taxon>
        <taxon>Ostariophysi</taxon>
        <taxon>Cypriniformes</taxon>
        <taxon>Cyprinidae</taxon>
        <taxon>Cyprininae</taxon>
        <taxon>Cyprinus</taxon>
    </lineage>
</organism>
<feature type="domain" description="MARVEL" evidence="7">
    <location>
        <begin position="19"/>
        <end position="138"/>
    </location>
</feature>
<dbReference type="InterPro" id="IPR050578">
    <property type="entry name" value="MARVEL-CKLF_proteins"/>
</dbReference>
<dbReference type="PANTHER" id="PTHR22776:SF45">
    <property type="entry name" value="CHEMOKINE-LIKE FACTOR"/>
    <property type="match status" value="1"/>
</dbReference>
<dbReference type="GO" id="GO:0016020">
    <property type="term" value="C:membrane"/>
    <property type="evidence" value="ECO:0007669"/>
    <property type="project" value="UniProtKB-SubCell"/>
</dbReference>
<comment type="subcellular location">
    <subcellularLocation>
        <location evidence="1">Membrane</location>
        <topology evidence="1">Multi-pass membrane protein</topology>
    </subcellularLocation>
</comment>
<evidence type="ECO:0000256" key="4">
    <source>
        <dbReference type="ARBA" id="ARBA00023136"/>
    </source>
</evidence>
<evidence type="ECO:0000256" key="3">
    <source>
        <dbReference type="ARBA" id="ARBA00022989"/>
    </source>
</evidence>
<keyword evidence="9" id="KW-1185">Reference proteome</keyword>
<keyword evidence="3 6" id="KW-1133">Transmembrane helix</keyword>
<protein>
    <submittedName>
        <fullName evidence="8">CKLF-like MARVEL transmembrane domain containing 3</fullName>
    </submittedName>
</protein>
<evidence type="ECO:0000259" key="7">
    <source>
        <dbReference type="PROSITE" id="PS51225"/>
    </source>
</evidence>
<dbReference type="PROSITE" id="PS51225">
    <property type="entry name" value="MARVEL"/>
    <property type="match status" value="1"/>
</dbReference>
<sequence length="153" mass="16596">MCCSASGRLNAFPVQASVGQVHVLTDICVNTEVCVFVAFVCYAVASRPVYIAATCMEFLITLGFLLLYLLKLNKMFTLFFWPLIDVFNSFFAAALMCILSLVAVSTYTVKGTLGGGIVGFVAAALWSLDGYILYKKITFNKPRTTAEAQTGAD</sequence>
<proteinExistence type="predicted"/>
<feature type="transmembrane region" description="Helical" evidence="6">
    <location>
        <begin position="82"/>
        <end position="107"/>
    </location>
</feature>
<keyword evidence="2 5" id="KW-0812">Transmembrane</keyword>
<evidence type="ECO:0000313" key="9">
    <source>
        <dbReference type="Proteomes" id="UP001108240"/>
    </source>
</evidence>
<feature type="transmembrane region" description="Helical" evidence="6">
    <location>
        <begin position="49"/>
        <end position="70"/>
    </location>
</feature>
<dbReference type="GeneTree" id="ENSGT00940000160432"/>
<dbReference type="InterPro" id="IPR008253">
    <property type="entry name" value="Marvel"/>
</dbReference>
<accession>A0A9J8BUH7</accession>
<dbReference type="Proteomes" id="UP001108240">
    <property type="component" value="Unplaced"/>
</dbReference>
<evidence type="ECO:0000256" key="1">
    <source>
        <dbReference type="ARBA" id="ARBA00004141"/>
    </source>
</evidence>
<evidence type="ECO:0000256" key="5">
    <source>
        <dbReference type="PROSITE-ProRule" id="PRU00581"/>
    </source>
</evidence>
<evidence type="ECO:0000256" key="6">
    <source>
        <dbReference type="SAM" id="Phobius"/>
    </source>
</evidence>
<dbReference type="AlphaFoldDB" id="A0A9J8BUH7"/>
<evidence type="ECO:0000256" key="2">
    <source>
        <dbReference type="ARBA" id="ARBA00022692"/>
    </source>
</evidence>
<dbReference type="PANTHER" id="PTHR22776">
    <property type="entry name" value="MARVEL-CONTAINING POTENTIAL LIPID RAFT-ASSOCIATED PROTEIN"/>
    <property type="match status" value="1"/>
</dbReference>
<feature type="transmembrane region" description="Helical" evidence="6">
    <location>
        <begin position="113"/>
        <end position="134"/>
    </location>
</feature>
<dbReference type="Ensembl" id="ENSCCRT00000154534.1">
    <property type="protein sequence ID" value="ENSCCRP00000156790.1"/>
    <property type="gene ID" value="ENSCCRG00000074493.1"/>
</dbReference>
<reference evidence="8" key="2">
    <citation type="submission" date="2025-09" db="UniProtKB">
        <authorList>
            <consortium name="Ensembl"/>
        </authorList>
    </citation>
    <scope>IDENTIFICATION</scope>
</reference>
<name>A0A9J8BUH7_CYPCA</name>
<reference evidence="8" key="1">
    <citation type="submission" date="2025-08" db="UniProtKB">
        <authorList>
            <consortium name="Ensembl"/>
        </authorList>
    </citation>
    <scope>IDENTIFICATION</scope>
</reference>
<keyword evidence="4 5" id="KW-0472">Membrane</keyword>
<evidence type="ECO:0000313" key="8">
    <source>
        <dbReference type="Ensembl" id="ENSCCRP00000156790.1"/>
    </source>
</evidence>